<keyword evidence="4" id="KW-1185">Reference proteome</keyword>
<evidence type="ECO:0000259" key="2">
    <source>
        <dbReference type="SMART" id="SM00858"/>
    </source>
</evidence>
<dbReference type="OrthoDB" id="9788329at2"/>
<protein>
    <submittedName>
        <fullName evidence="3">SAF domain-containing protein</fullName>
    </submittedName>
</protein>
<evidence type="ECO:0000313" key="3">
    <source>
        <dbReference type="EMBL" id="SEH81074.1"/>
    </source>
</evidence>
<dbReference type="Proteomes" id="UP000199371">
    <property type="component" value="Unassembled WGS sequence"/>
</dbReference>
<feature type="transmembrane region" description="Helical" evidence="1">
    <location>
        <begin position="12"/>
        <end position="33"/>
    </location>
</feature>
<dbReference type="SMART" id="SM00858">
    <property type="entry name" value="SAF"/>
    <property type="match status" value="1"/>
</dbReference>
<dbReference type="Pfam" id="PF08666">
    <property type="entry name" value="SAF"/>
    <property type="match status" value="1"/>
</dbReference>
<dbReference type="NCBIfam" id="TIGR03177">
    <property type="entry name" value="pilus_cpaB"/>
    <property type="match status" value="1"/>
</dbReference>
<evidence type="ECO:0000256" key="1">
    <source>
        <dbReference type="SAM" id="Phobius"/>
    </source>
</evidence>
<sequence length="318" mass="33779">MVTVDQSKKSWLLLVIALGVAALAFWLASQYLANKESIIRSEARREMGETITIVVASRDVAPGEAVGPDNMAVADVDAEFVSGAVITPAQFSAVNGRITTFAMSQGEPLVAHYLGGHSIARFSDLLGPAERAVTIDIDNLNAVSGMLLPGDFVDILLLQDPPGHSAMDGKQMLPLLQKVRVLSVDAVSLLTRDEDFFHFKNGSAVLDYGTVTVGVNYRDAALLTLARDSGELAFMLRGKEDNSRMKGNALTLADFIKKGNRGVMGGYQLIVGSSGADGGLTVRQMTVETLDARTGTSTGNVSVPLVIRPSQITSQVVN</sequence>
<keyword evidence="1" id="KW-1133">Transmembrane helix</keyword>
<name>A0A1H6L9X6_9GAMM</name>
<dbReference type="Pfam" id="PF16976">
    <property type="entry name" value="RcpC"/>
    <property type="match status" value="1"/>
</dbReference>
<dbReference type="AlphaFoldDB" id="A0A1H6L9X6"/>
<reference evidence="4" key="1">
    <citation type="submission" date="2016-10" db="EMBL/GenBank/DDBJ databases">
        <authorList>
            <person name="Varghese N."/>
            <person name="Submissions S."/>
        </authorList>
    </citation>
    <scope>NUCLEOTIDE SEQUENCE [LARGE SCALE GENOMIC DNA]</scope>
    <source>
        <strain evidence="4">DSM 17616</strain>
    </source>
</reference>
<dbReference type="EMBL" id="FNXF01000004">
    <property type="protein sequence ID" value="SEH81074.1"/>
    <property type="molecule type" value="Genomic_DNA"/>
</dbReference>
<proteinExistence type="predicted"/>
<keyword evidence="1" id="KW-0472">Membrane</keyword>
<feature type="domain" description="SAF" evidence="2">
    <location>
        <begin position="51"/>
        <end position="115"/>
    </location>
</feature>
<accession>A0A1H6L9X6</accession>
<keyword evidence="1" id="KW-0812">Transmembrane</keyword>
<dbReference type="InterPro" id="IPR031571">
    <property type="entry name" value="RcpC_dom"/>
</dbReference>
<dbReference type="InterPro" id="IPR013974">
    <property type="entry name" value="SAF"/>
</dbReference>
<dbReference type="RefSeq" id="WP_092792083.1">
    <property type="nucleotide sequence ID" value="NZ_FNXF01000004.1"/>
</dbReference>
<dbReference type="InterPro" id="IPR017592">
    <property type="entry name" value="Pilus_assmbl_Flp-typ_CpaB"/>
</dbReference>
<dbReference type="STRING" id="173990.SAMN05660691_01608"/>
<organism evidence="3 4">
    <name type="scientific">Rheinheimera pacifica</name>
    <dbReference type="NCBI Taxonomy" id="173990"/>
    <lineage>
        <taxon>Bacteria</taxon>
        <taxon>Pseudomonadati</taxon>
        <taxon>Pseudomonadota</taxon>
        <taxon>Gammaproteobacteria</taxon>
        <taxon>Chromatiales</taxon>
        <taxon>Chromatiaceae</taxon>
        <taxon>Rheinheimera</taxon>
    </lineage>
</organism>
<gene>
    <name evidence="3" type="ORF">SAMN05660691_01608</name>
</gene>
<dbReference type="CDD" id="cd11614">
    <property type="entry name" value="SAF_CpaB_FlgA_like"/>
    <property type="match status" value="1"/>
</dbReference>
<evidence type="ECO:0000313" key="4">
    <source>
        <dbReference type="Proteomes" id="UP000199371"/>
    </source>
</evidence>